<feature type="domain" description="PASTA" evidence="11">
    <location>
        <begin position="690"/>
        <end position="754"/>
    </location>
</feature>
<gene>
    <name evidence="12" type="ORF">FRACA_2390008</name>
</gene>
<evidence type="ECO:0000313" key="12">
    <source>
        <dbReference type="EMBL" id="SNQ48327.1"/>
    </source>
</evidence>
<evidence type="ECO:0000313" key="13">
    <source>
        <dbReference type="Proteomes" id="UP000234331"/>
    </source>
</evidence>
<evidence type="ECO:0000259" key="11">
    <source>
        <dbReference type="PROSITE" id="PS51178"/>
    </source>
</evidence>
<evidence type="ECO:0000256" key="8">
    <source>
        <dbReference type="ARBA" id="ARBA00048679"/>
    </source>
</evidence>
<dbReference type="AlphaFoldDB" id="A0A2I2KRM6"/>
<feature type="domain" description="PASTA" evidence="11">
    <location>
        <begin position="531"/>
        <end position="598"/>
    </location>
</feature>
<dbReference type="PROSITE" id="PS50011">
    <property type="entry name" value="PROTEIN_KINASE_DOM"/>
    <property type="match status" value="1"/>
</dbReference>
<evidence type="ECO:0000256" key="1">
    <source>
        <dbReference type="ARBA" id="ARBA00012513"/>
    </source>
</evidence>
<keyword evidence="4" id="KW-0547">Nucleotide-binding</keyword>
<dbReference type="InterPro" id="IPR011009">
    <property type="entry name" value="Kinase-like_dom_sf"/>
</dbReference>
<dbReference type="SMART" id="SM00220">
    <property type="entry name" value="S_TKc"/>
    <property type="match status" value="1"/>
</dbReference>
<dbReference type="Pfam" id="PF03793">
    <property type="entry name" value="PASTA"/>
    <property type="match status" value="4"/>
</dbReference>
<dbReference type="PANTHER" id="PTHR43289:SF34">
    <property type="entry name" value="SERINE_THREONINE-PROTEIN KINASE YBDM-RELATED"/>
    <property type="match status" value="1"/>
</dbReference>
<keyword evidence="13" id="KW-1185">Reference proteome</keyword>
<comment type="catalytic activity">
    <reaction evidence="8">
        <text>L-seryl-[protein] + ATP = O-phospho-L-seryl-[protein] + ADP + H(+)</text>
        <dbReference type="Rhea" id="RHEA:17989"/>
        <dbReference type="Rhea" id="RHEA-COMP:9863"/>
        <dbReference type="Rhea" id="RHEA-COMP:11604"/>
        <dbReference type="ChEBI" id="CHEBI:15378"/>
        <dbReference type="ChEBI" id="CHEBI:29999"/>
        <dbReference type="ChEBI" id="CHEBI:30616"/>
        <dbReference type="ChEBI" id="CHEBI:83421"/>
        <dbReference type="ChEBI" id="CHEBI:456216"/>
        <dbReference type="EC" id="2.7.11.1"/>
    </reaction>
</comment>
<evidence type="ECO:0000256" key="2">
    <source>
        <dbReference type="ARBA" id="ARBA00022527"/>
    </source>
</evidence>
<evidence type="ECO:0000256" key="4">
    <source>
        <dbReference type="ARBA" id="ARBA00022741"/>
    </source>
</evidence>
<dbReference type="GO" id="GO:0045717">
    <property type="term" value="P:negative regulation of fatty acid biosynthetic process"/>
    <property type="evidence" value="ECO:0007669"/>
    <property type="project" value="UniProtKB-ARBA"/>
</dbReference>
<dbReference type="FunFam" id="3.30.200.20:FF:000035">
    <property type="entry name" value="Serine/threonine protein kinase Stk1"/>
    <property type="match status" value="1"/>
</dbReference>
<dbReference type="Proteomes" id="UP000234331">
    <property type="component" value="Unassembled WGS sequence"/>
</dbReference>
<sequence length="758" mass="77879">MADPVIGRLLDGRYTAQERLAVGGMATVYVAHDNRLDRLVALKVMHPNLNHDPEFVGRFHREAKAVARLNTSRVVSVLDQGSDHTPAGLVNYLVMELVRGRSLRQHLGARGRLPVAEAVEIIEPVMEALAAAHNAGIIHRDIKPENILLGDDGQVKVADFGLARPLGQPTQALTDGVVLGTVGYLAPEQVTHGTADTRSDVYAAGVVLFETLTGQLPHSGATPMSMAYQSVHGDVPAPSTVVEGIPAELDGLVLRATARDPDRRPADGSALLEELARIAPYLPEQVEYHTGFTGEVQRIGLMDPPPPGTPDHTQAFTADEYHADGLSPRPGSVAVPPPAGQPGAGPAGGPRASAMADFPPTQAHPGPVAPDATAVAAFGTGPDVTAYQSGGSFPGDDSPAPDTAGLYHPSAGSARMPAGGAGGGRGRRRAGGAPSRRPPTPLLVGGAVILVLIIGFVSLRALTGGKVEVPLLANVSKSDAETMLRDAGLKVTYLDPVADPKVPAGHVAKQDPHDGARVHKGTLVTLRLSSGPAAIRVPDVANLTQEQATTRLNQVNLTPGGVMPQASDTVPVGHVISTNPAVNTVLKPKDNVNLIVSSGPDTRPMPPDIIGKSFDDAKAEIEGLGVAGLTIQQAVAVTTDGNTGSVVGVAPQVGQPIPPNSTVTLTVAAAPDDGTGGGDTGGGTGGDGSGIQVTVPKLVGKSFRDAESALRQRGLSISRSNIFGGSPNDRVVAQSVRAGSKIEKGSTVAVNTAWQFGN</sequence>
<comment type="catalytic activity">
    <reaction evidence="7">
        <text>L-threonyl-[protein] + ATP = O-phospho-L-threonyl-[protein] + ADP + H(+)</text>
        <dbReference type="Rhea" id="RHEA:46608"/>
        <dbReference type="Rhea" id="RHEA-COMP:11060"/>
        <dbReference type="Rhea" id="RHEA-COMP:11605"/>
        <dbReference type="ChEBI" id="CHEBI:15378"/>
        <dbReference type="ChEBI" id="CHEBI:30013"/>
        <dbReference type="ChEBI" id="CHEBI:30616"/>
        <dbReference type="ChEBI" id="CHEBI:61977"/>
        <dbReference type="ChEBI" id="CHEBI:456216"/>
        <dbReference type="EC" id="2.7.11.1"/>
    </reaction>
</comment>
<feature type="region of interest" description="Disordered" evidence="9">
    <location>
        <begin position="322"/>
        <end position="366"/>
    </location>
</feature>
<keyword evidence="3 12" id="KW-0808">Transferase</keyword>
<evidence type="ECO:0000256" key="3">
    <source>
        <dbReference type="ARBA" id="ARBA00022679"/>
    </source>
</evidence>
<evidence type="ECO:0000256" key="7">
    <source>
        <dbReference type="ARBA" id="ARBA00047899"/>
    </source>
</evidence>
<keyword evidence="5 12" id="KW-0418">Kinase</keyword>
<dbReference type="Gene3D" id="3.30.200.20">
    <property type="entry name" value="Phosphorylase Kinase, domain 1"/>
    <property type="match status" value="1"/>
</dbReference>
<dbReference type="SUPFAM" id="SSF54184">
    <property type="entry name" value="Penicillin-binding protein 2x (pbp-2x), c-terminal domain"/>
    <property type="match status" value="1"/>
</dbReference>
<dbReference type="GO" id="GO:0004674">
    <property type="term" value="F:protein serine/threonine kinase activity"/>
    <property type="evidence" value="ECO:0007669"/>
    <property type="project" value="UniProtKB-KW"/>
</dbReference>
<dbReference type="InterPro" id="IPR000719">
    <property type="entry name" value="Prot_kinase_dom"/>
</dbReference>
<dbReference type="SUPFAM" id="SSF56112">
    <property type="entry name" value="Protein kinase-like (PK-like)"/>
    <property type="match status" value="1"/>
</dbReference>
<evidence type="ECO:0000256" key="5">
    <source>
        <dbReference type="ARBA" id="ARBA00022777"/>
    </source>
</evidence>
<dbReference type="FunFam" id="1.10.510.10:FF:000021">
    <property type="entry name" value="Serine/threonine protein kinase"/>
    <property type="match status" value="1"/>
</dbReference>
<dbReference type="InterPro" id="IPR008271">
    <property type="entry name" value="Ser/Thr_kinase_AS"/>
</dbReference>
<accession>A0A2I2KRM6</accession>
<proteinExistence type="predicted"/>
<evidence type="ECO:0000256" key="9">
    <source>
        <dbReference type="SAM" id="MobiDB-lite"/>
    </source>
</evidence>
<dbReference type="PROSITE" id="PS00108">
    <property type="entry name" value="PROTEIN_KINASE_ST"/>
    <property type="match status" value="1"/>
</dbReference>
<dbReference type="Gene3D" id="1.10.510.10">
    <property type="entry name" value="Transferase(Phosphotransferase) domain 1"/>
    <property type="match status" value="1"/>
</dbReference>
<name>A0A2I2KRM6_9ACTN</name>
<dbReference type="CDD" id="cd06577">
    <property type="entry name" value="PASTA_pknB"/>
    <property type="match status" value="4"/>
</dbReference>
<dbReference type="SMART" id="SM00740">
    <property type="entry name" value="PASTA"/>
    <property type="match status" value="4"/>
</dbReference>
<dbReference type="PROSITE" id="PS51178">
    <property type="entry name" value="PASTA"/>
    <property type="match status" value="4"/>
</dbReference>
<protein>
    <recommendedName>
        <fullName evidence="1">non-specific serine/threonine protein kinase</fullName>
        <ecNumber evidence="1">2.7.11.1</ecNumber>
    </recommendedName>
</protein>
<feature type="domain" description="PASTA" evidence="11">
    <location>
        <begin position="463"/>
        <end position="530"/>
    </location>
</feature>
<dbReference type="CDD" id="cd14014">
    <property type="entry name" value="STKc_PknB_like"/>
    <property type="match status" value="1"/>
</dbReference>
<organism evidence="12 13">
    <name type="scientific">Frankia canadensis</name>
    <dbReference type="NCBI Taxonomy" id="1836972"/>
    <lineage>
        <taxon>Bacteria</taxon>
        <taxon>Bacillati</taxon>
        <taxon>Actinomycetota</taxon>
        <taxon>Actinomycetes</taxon>
        <taxon>Frankiales</taxon>
        <taxon>Frankiaceae</taxon>
        <taxon>Frankia</taxon>
    </lineage>
</organism>
<reference evidence="12 13" key="1">
    <citation type="submission" date="2017-06" db="EMBL/GenBank/DDBJ databases">
        <authorList>
            <person name="Kim H.J."/>
            <person name="Triplett B.A."/>
        </authorList>
    </citation>
    <scope>NUCLEOTIDE SEQUENCE [LARGE SCALE GENOMIC DNA]</scope>
    <source>
        <strain evidence="12">FRACA_ARgP5</strain>
    </source>
</reference>
<dbReference type="EMBL" id="FZMO01000156">
    <property type="protein sequence ID" value="SNQ48327.1"/>
    <property type="molecule type" value="Genomic_DNA"/>
</dbReference>
<dbReference type="Gene3D" id="3.30.10.20">
    <property type="match status" value="4"/>
</dbReference>
<keyword evidence="6" id="KW-0067">ATP-binding</keyword>
<feature type="compositionally biased region" description="Low complexity" evidence="9">
    <location>
        <begin position="409"/>
        <end position="418"/>
    </location>
</feature>
<keyword evidence="2" id="KW-0723">Serine/threonine-protein kinase</keyword>
<feature type="domain" description="Protein kinase" evidence="10">
    <location>
        <begin position="14"/>
        <end position="282"/>
    </location>
</feature>
<feature type="domain" description="PASTA" evidence="11">
    <location>
        <begin position="603"/>
        <end position="669"/>
    </location>
</feature>
<dbReference type="Pfam" id="PF00069">
    <property type="entry name" value="Pkinase"/>
    <property type="match status" value="1"/>
</dbReference>
<dbReference type="RefSeq" id="WP_243407552.1">
    <property type="nucleotide sequence ID" value="NZ_FZMO01000156.1"/>
</dbReference>
<dbReference type="EC" id="2.7.11.1" evidence="1"/>
<dbReference type="GO" id="GO:0005524">
    <property type="term" value="F:ATP binding"/>
    <property type="evidence" value="ECO:0007669"/>
    <property type="project" value="UniProtKB-KW"/>
</dbReference>
<dbReference type="PANTHER" id="PTHR43289">
    <property type="entry name" value="MITOGEN-ACTIVATED PROTEIN KINASE KINASE KINASE 20-RELATED"/>
    <property type="match status" value="1"/>
</dbReference>
<evidence type="ECO:0000256" key="6">
    <source>
        <dbReference type="ARBA" id="ARBA00022840"/>
    </source>
</evidence>
<dbReference type="InterPro" id="IPR005543">
    <property type="entry name" value="PASTA_dom"/>
</dbReference>
<evidence type="ECO:0000259" key="10">
    <source>
        <dbReference type="PROSITE" id="PS50011"/>
    </source>
</evidence>
<feature type="region of interest" description="Disordered" evidence="9">
    <location>
        <begin position="386"/>
        <end position="439"/>
    </location>
</feature>
<dbReference type="GO" id="GO:0106310">
    <property type="term" value="F:protein serine kinase activity"/>
    <property type="evidence" value="ECO:0007669"/>
    <property type="project" value="RHEA"/>
</dbReference>